<dbReference type="AlphaFoldDB" id="A0AAD3S0E1"/>
<proteinExistence type="predicted"/>
<protein>
    <submittedName>
        <fullName evidence="2">Uncharacterized protein</fullName>
    </submittedName>
</protein>
<evidence type="ECO:0000313" key="2">
    <source>
        <dbReference type="EMBL" id="GMH02081.1"/>
    </source>
</evidence>
<reference evidence="2" key="1">
    <citation type="submission" date="2023-05" db="EMBL/GenBank/DDBJ databases">
        <title>Nepenthes gracilis genome sequencing.</title>
        <authorList>
            <person name="Fukushima K."/>
        </authorList>
    </citation>
    <scope>NUCLEOTIDE SEQUENCE</scope>
    <source>
        <strain evidence="2">SING2019-196</strain>
    </source>
</reference>
<feature type="compositionally biased region" description="Basic residues" evidence="1">
    <location>
        <begin position="284"/>
        <end position="293"/>
    </location>
</feature>
<dbReference type="Proteomes" id="UP001279734">
    <property type="component" value="Unassembled WGS sequence"/>
</dbReference>
<evidence type="ECO:0000313" key="3">
    <source>
        <dbReference type="Proteomes" id="UP001279734"/>
    </source>
</evidence>
<name>A0AAD3S0E1_NEPGR</name>
<feature type="region of interest" description="Disordered" evidence="1">
    <location>
        <begin position="265"/>
        <end position="300"/>
    </location>
</feature>
<dbReference type="EMBL" id="BSYO01000003">
    <property type="protein sequence ID" value="GMH02081.1"/>
    <property type="molecule type" value="Genomic_DNA"/>
</dbReference>
<accession>A0AAD3S0E1</accession>
<sequence>MLQGLLAFAECGMAGDQVGGDQQLASGLVGASLDQGSSCSYHVDSQSSPSRDLASSDGVDEWLINPTPTISSFAHLSPVGHDTRDNIALSPLIVEGSLGYGGFAGDASISFEYVLKRGILSMEVDVFGACGAQQLPFTDTDHLEVPSGSPCYGRNVGSLASGFAVSTLEVCLETEQPNSPVMNCQPGLNNPYQVVTDDLQVGDPSACRSLGRLKRNLEEIQKRFNAYKARPKGDFAFPESRPISALTFEDPSSIMGVTKIPSPLPIEGLSPSFDGGGPPSSLSKSKRCKKRRSSPAPTLV</sequence>
<feature type="compositionally biased region" description="Low complexity" evidence="1">
    <location>
        <begin position="268"/>
        <end position="283"/>
    </location>
</feature>
<keyword evidence="3" id="KW-1185">Reference proteome</keyword>
<evidence type="ECO:0000256" key="1">
    <source>
        <dbReference type="SAM" id="MobiDB-lite"/>
    </source>
</evidence>
<comment type="caution">
    <text evidence="2">The sequence shown here is derived from an EMBL/GenBank/DDBJ whole genome shotgun (WGS) entry which is preliminary data.</text>
</comment>
<gene>
    <name evidence="2" type="ORF">Nepgr_003920</name>
</gene>
<organism evidence="2 3">
    <name type="scientific">Nepenthes gracilis</name>
    <name type="common">Slender pitcher plant</name>
    <dbReference type="NCBI Taxonomy" id="150966"/>
    <lineage>
        <taxon>Eukaryota</taxon>
        <taxon>Viridiplantae</taxon>
        <taxon>Streptophyta</taxon>
        <taxon>Embryophyta</taxon>
        <taxon>Tracheophyta</taxon>
        <taxon>Spermatophyta</taxon>
        <taxon>Magnoliopsida</taxon>
        <taxon>eudicotyledons</taxon>
        <taxon>Gunneridae</taxon>
        <taxon>Pentapetalae</taxon>
        <taxon>Caryophyllales</taxon>
        <taxon>Nepenthaceae</taxon>
        <taxon>Nepenthes</taxon>
    </lineage>
</organism>